<proteinExistence type="predicted"/>
<feature type="compositionally biased region" description="Polar residues" evidence="1">
    <location>
        <begin position="199"/>
        <end position="214"/>
    </location>
</feature>
<reference evidence="2" key="1">
    <citation type="submission" date="2021-06" db="EMBL/GenBank/DDBJ databases">
        <authorList>
            <person name="Hodson N. C."/>
            <person name="Mongue J. A."/>
            <person name="Jaron S. K."/>
        </authorList>
    </citation>
    <scope>NUCLEOTIDE SEQUENCE</scope>
</reference>
<keyword evidence="3" id="KW-1185">Reference proteome</keyword>
<feature type="compositionally biased region" description="Basic residues" evidence="1">
    <location>
        <begin position="405"/>
        <end position="417"/>
    </location>
</feature>
<feature type="compositionally biased region" description="Basic and acidic residues" evidence="1">
    <location>
        <begin position="242"/>
        <end position="256"/>
    </location>
</feature>
<feature type="region of interest" description="Disordered" evidence="1">
    <location>
        <begin position="199"/>
        <end position="285"/>
    </location>
</feature>
<protein>
    <submittedName>
        <fullName evidence="2">Uncharacterized protein</fullName>
    </submittedName>
</protein>
<feature type="compositionally biased region" description="Polar residues" evidence="1">
    <location>
        <begin position="227"/>
        <end position="241"/>
    </location>
</feature>
<feature type="region of interest" description="Disordered" evidence="1">
    <location>
        <begin position="382"/>
        <end position="418"/>
    </location>
</feature>
<feature type="region of interest" description="Disordered" evidence="1">
    <location>
        <begin position="439"/>
        <end position="484"/>
    </location>
</feature>
<sequence length="484" mass="52566">MEASTLNTSADFSTNICANLIETFDSVSLDTTPRPASITYKIVPTGTDTADVIIKQKPQVVPIPEELLQPFDSVTTSVSLHSQDDNKNTTPDLFTSALEQDPTSLFSSLVRSPEKSLFHSSSNNLLKLTDPILSAKCNVSPILREADKSPVRRQSPTVIENITKIFLDPSTSYVSLDTPFVSPPQMDWTPYRLQRQTPFTNLGQVGTQSGSAYTPSRIPDTKDSIQLRKSQSSNQKRNRGSRGSDSENSIHSDTRRIFHPFRGVSDSKTPSSPGPSPNSKTVSNSLRVKGVSYADIRFPTDNPIDPSIVGAQQCCGPGGVLGINEALIPNRQIGRLPQVGPAFSKHAPKTIAETPPPEVRNAPPKRNIPMEAWVKGSHEITPKETINPVGSSISLGGSVSSQLSKRSKKGSKKKKHSLIPELELNPILARPAASAIAHRNYMGSPQAADVRPPELRRGSRLRTPAVPHQAPDFRESKSGSKRGR</sequence>
<feature type="compositionally biased region" description="Polar residues" evidence="1">
    <location>
        <begin position="266"/>
        <end position="285"/>
    </location>
</feature>
<name>A0A8J2PAZ5_9HEXA</name>
<evidence type="ECO:0000256" key="1">
    <source>
        <dbReference type="SAM" id="MobiDB-lite"/>
    </source>
</evidence>
<organism evidence="2 3">
    <name type="scientific">Allacma fusca</name>
    <dbReference type="NCBI Taxonomy" id="39272"/>
    <lineage>
        <taxon>Eukaryota</taxon>
        <taxon>Metazoa</taxon>
        <taxon>Ecdysozoa</taxon>
        <taxon>Arthropoda</taxon>
        <taxon>Hexapoda</taxon>
        <taxon>Collembola</taxon>
        <taxon>Symphypleona</taxon>
        <taxon>Sminthuridae</taxon>
        <taxon>Allacma</taxon>
    </lineage>
</organism>
<feature type="compositionally biased region" description="Low complexity" evidence="1">
    <location>
        <begin position="389"/>
        <end position="404"/>
    </location>
</feature>
<accession>A0A8J2PAZ5</accession>
<gene>
    <name evidence="2" type="ORF">AFUS01_LOCUS21341</name>
</gene>
<dbReference type="EMBL" id="CAJVCH010238954">
    <property type="protein sequence ID" value="CAG7732857.1"/>
    <property type="molecule type" value="Genomic_DNA"/>
</dbReference>
<evidence type="ECO:0000313" key="2">
    <source>
        <dbReference type="EMBL" id="CAG7732857.1"/>
    </source>
</evidence>
<dbReference type="AlphaFoldDB" id="A0A8J2PAZ5"/>
<comment type="caution">
    <text evidence="2">The sequence shown here is derived from an EMBL/GenBank/DDBJ whole genome shotgun (WGS) entry which is preliminary data.</text>
</comment>
<evidence type="ECO:0000313" key="3">
    <source>
        <dbReference type="Proteomes" id="UP000708208"/>
    </source>
</evidence>
<dbReference type="Proteomes" id="UP000708208">
    <property type="component" value="Unassembled WGS sequence"/>
</dbReference>